<dbReference type="EMBL" id="JQEC01000021">
    <property type="protein sequence ID" value="KGJ93995.1"/>
    <property type="molecule type" value="Genomic_DNA"/>
</dbReference>
<evidence type="ECO:0000313" key="3">
    <source>
        <dbReference type="Proteomes" id="UP000029868"/>
    </source>
</evidence>
<sequence>MNTVQKFKSPHEQSSPPYIGKVWSVSSSTDSSVMLT</sequence>
<accession>A0A099KUW3</accession>
<proteinExistence type="predicted"/>
<protein>
    <submittedName>
        <fullName evidence="2">Uncharacterized protein</fullName>
    </submittedName>
</protein>
<organism evidence="2 3">
    <name type="scientific">Colwellia psychrerythraea</name>
    <name type="common">Vibrio psychroerythus</name>
    <dbReference type="NCBI Taxonomy" id="28229"/>
    <lineage>
        <taxon>Bacteria</taxon>
        <taxon>Pseudomonadati</taxon>
        <taxon>Pseudomonadota</taxon>
        <taxon>Gammaproteobacteria</taxon>
        <taxon>Alteromonadales</taxon>
        <taxon>Colwelliaceae</taxon>
        <taxon>Colwellia</taxon>
    </lineage>
</organism>
<gene>
    <name evidence="2" type="ORF">GAB14E_2550</name>
</gene>
<feature type="region of interest" description="Disordered" evidence="1">
    <location>
        <begin position="1"/>
        <end position="21"/>
    </location>
</feature>
<evidence type="ECO:0000313" key="2">
    <source>
        <dbReference type="EMBL" id="KGJ93995.1"/>
    </source>
</evidence>
<comment type="caution">
    <text evidence="2">The sequence shown here is derived from an EMBL/GenBank/DDBJ whole genome shotgun (WGS) entry which is preliminary data.</text>
</comment>
<reference evidence="2 3" key="1">
    <citation type="submission" date="2014-08" db="EMBL/GenBank/DDBJ databases">
        <title>Genomic and Phenotypic Diversity of Colwellia psychrerythraea strains from Disparate Marine Basins.</title>
        <authorList>
            <person name="Techtmann S.M."/>
            <person name="Stelling S.C."/>
            <person name="Utturkar S.M."/>
            <person name="Alshibli N."/>
            <person name="Harris A."/>
            <person name="Brown S.D."/>
            <person name="Hazen T.C."/>
        </authorList>
    </citation>
    <scope>NUCLEOTIDE SEQUENCE [LARGE SCALE GENOMIC DNA]</scope>
    <source>
        <strain evidence="2 3">GAB14E</strain>
    </source>
</reference>
<name>A0A099KUW3_COLPS</name>
<feature type="compositionally biased region" description="Polar residues" evidence="1">
    <location>
        <begin position="1"/>
        <end position="16"/>
    </location>
</feature>
<dbReference type="Proteomes" id="UP000029868">
    <property type="component" value="Unassembled WGS sequence"/>
</dbReference>
<dbReference type="AlphaFoldDB" id="A0A099KUW3"/>
<evidence type="ECO:0000256" key="1">
    <source>
        <dbReference type="SAM" id="MobiDB-lite"/>
    </source>
</evidence>